<name>A8X1M7_CAEBR</name>
<keyword evidence="1" id="KW-0067">ATP-binding</keyword>
<dbReference type="Gene3D" id="3.40.50.300">
    <property type="entry name" value="P-loop containing nucleotide triphosphate hydrolases"/>
    <property type="match status" value="1"/>
</dbReference>
<keyword evidence="1" id="KW-0547">Nucleotide-binding</keyword>
<dbReference type="HOGENOM" id="CLU_1511943_0_0_1"/>
<dbReference type="GO" id="GO:0006281">
    <property type="term" value="P:DNA repair"/>
    <property type="evidence" value="ECO:0007669"/>
    <property type="project" value="UniProtKB-KW"/>
</dbReference>
<keyword evidence="4" id="KW-1185">Reference proteome</keyword>
<dbReference type="AlphaFoldDB" id="A8X1M7"/>
<protein>
    <recommendedName>
        <fullName evidence="1">ATP-dependent DNA helicase</fullName>
        <ecNumber evidence="1">5.6.2.3</ecNumber>
    </recommendedName>
</protein>
<organism evidence="3 4">
    <name type="scientific">Caenorhabditis briggsae</name>
    <dbReference type="NCBI Taxonomy" id="6238"/>
    <lineage>
        <taxon>Eukaryota</taxon>
        <taxon>Metazoa</taxon>
        <taxon>Ecdysozoa</taxon>
        <taxon>Nematoda</taxon>
        <taxon>Chromadorea</taxon>
        <taxon>Rhabditida</taxon>
        <taxon>Rhabditina</taxon>
        <taxon>Rhabditomorpha</taxon>
        <taxon>Rhabditoidea</taxon>
        <taxon>Rhabditidae</taxon>
        <taxon>Peloderinae</taxon>
        <taxon>Caenorhabditis</taxon>
    </lineage>
</organism>
<dbReference type="STRING" id="6238.A8X1M7"/>
<gene>
    <name evidence="3 5" type="ORF">CBG05784</name>
    <name evidence="3" type="ORF">CBG_05784</name>
</gene>
<keyword evidence="1" id="KW-0378">Hydrolase</keyword>
<keyword evidence="1" id="KW-0234">DNA repair</keyword>
<dbReference type="GeneID" id="8575093"/>
<evidence type="ECO:0000313" key="5">
    <source>
        <dbReference type="WormBase" id="CBG05784"/>
    </source>
</evidence>
<evidence type="ECO:0000259" key="2">
    <source>
        <dbReference type="Pfam" id="PF05970"/>
    </source>
</evidence>
<dbReference type="WormBase" id="CBG05784">
    <property type="protein sequence ID" value="CBP15482"/>
    <property type="gene ID" value="WBGene00028170"/>
</dbReference>
<dbReference type="GO" id="GO:0000723">
    <property type="term" value="P:telomere maintenance"/>
    <property type="evidence" value="ECO:0007669"/>
    <property type="project" value="InterPro"/>
</dbReference>
<evidence type="ECO:0000313" key="3">
    <source>
        <dbReference type="EMBL" id="CAP26537.1"/>
    </source>
</evidence>
<dbReference type="GO" id="GO:0006310">
    <property type="term" value="P:DNA recombination"/>
    <property type="evidence" value="ECO:0007669"/>
    <property type="project" value="UniProtKB-KW"/>
</dbReference>
<dbReference type="PANTHER" id="PTHR10492">
    <property type="match status" value="1"/>
</dbReference>
<dbReference type="EC" id="5.6.2.3" evidence="1"/>
<dbReference type="OMA" id="NTDIAYS"/>
<dbReference type="PANTHER" id="PTHR10492:SF57">
    <property type="entry name" value="ATP-DEPENDENT DNA HELICASE"/>
    <property type="match status" value="1"/>
</dbReference>
<dbReference type="InParanoid" id="A8X1M7"/>
<dbReference type="EMBL" id="HE600909">
    <property type="protein sequence ID" value="CAP26537.1"/>
    <property type="molecule type" value="Genomic_DNA"/>
</dbReference>
<evidence type="ECO:0000313" key="4">
    <source>
        <dbReference type="Proteomes" id="UP000008549"/>
    </source>
</evidence>
<dbReference type="Pfam" id="PF05970">
    <property type="entry name" value="PIF1"/>
    <property type="match status" value="1"/>
</dbReference>
<dbReference type="Proteomes" id="UP000008549">
    <property type="component" value="Unassembled WGS sequence"/>
</dbReference>
<dbReference type="InterPro" id="IPR010285">
    <property type="entry name" value="DNA_helicase_pif1-like_DEAD"/>
</dbReference>
<keyword evidence="1" id="KW-0233">DNA recombination</keyword>
<evidence type="ECO:0000256" key="1">
    <source>
        <dbReference type="RuleBase" id="RU363044"/>
    </source>
</evidence>
<reference evidence="3 4" key="2">
    <citation type="journal article" date="2011" name="PLoS Genet.">
        <title>Caenorhabditis briggsae recombinant inbred line genotypes reveal inter-strain incompatibility and the evolution of recombination.</title>
        <authorList>
            <person name="Ross J.A."/>
            <person name="Koboldt D.C."/>
            <person name="Staisch J.E."/>
            <person name="Chamberlin H.M."/>
            <person name="Gupta B.P."/>
            <person name="Miller R.D."/>
            <person name="Baird S.E."/>
            <person name="Haag E.S."/>
        </authorList>
    </citation>
    <scope>NUCLEOTIDE SEQUENCE [LARGE SCALE GENOMIC DNA]</scope>
    <source>
        <strain evidence="3 4">AF16</strain>
    </source>
</reference>
<proteinExistence type="inferred from homology"/>
<dbReference type="InterPro" id="IPR027417">
    <property type="entry name" value="P-loop_NTPase"/>
</dbReference>
<dbReference type="KEGG" id="cbr:CBG_05784"/>
<comment type="catalytic activity">
    <reaction evidence="1">
        <text>ATP + H2O = ADP + phosphate + H(+)</text>
        <dbReference type="Rhea" id="RHEA:13065"/>
        <dbReference type="ChEBI" id="CHEBI:15377"/>
        <dbReference type="ChEBI" id="CHEBI:15378"/>
        <dbReference type="ChEBI" id="CHEBI:30616"/>
        <dbReference type="ChEBI" id="CHEBI:43474"/>
        <dbReference type="ChEBI" id="CHEBI:456216"/>
        <dbReference type="EC" id="5.6.2.3"/>
    </reaction>
</comment>
<dbReference type="GO" id="GO:0016887">
    <property type="term" value="F:ATP hydrolysis activity"/>
    <property type="evidence" value="ECO:0007669"/>
    <property type="project" value="RHEA"/>
</dbReference>
<dbReference type="GO" id="GO:0005524">
    <property type="term" value="F:ATP binding"/>
    <property type="evidence" value="ECO:0007669"/>
    <property type="project" value="UniProtKB-KW"/>
</dbReference>
<reference evidence="3 4" key="1">
    <citation type="journal article" date="2003" name="PLoS Biol.">
        <title>The genome sequence of Caenorhabditis briggsae: a platform for comparative genomics.</title>
        <authorList>
            <person name="Stein L.D."/>
            <person name="Bao Z."/>
            <person name="Blasiar D."/>
            <person name="Blumenthal T."/>
            <person name="Brent M.R."/>
            <person name="Chen N."/>
            <person name="Chinwalla A."/>
            <person name="Clarke L."/>
            <person name="Clee C."/>
            <person name="Coghlan A."/>
            <person name="Coulson A."/>
            <person name="D'Eustachio P."/>
            <person name="Fitch D.H."/>
            <person name="Fulton L.A."/>
            <person name="Fulton R.E."/>
            <person name="Griffiths-Jones S."/>
            <person name="Harris T.W."/>
            <person name="Hillier L.W."/>
            <person name="Kamath R."/>
            <person name="Kuwabara P.E."/>
            <person name="Mardis E.R."/>
            <person name="Marra M.A."/>
            <person name="Miner T.L."/>
            <person name="Minx P."/>
            <person name="Mullikin J.C."/>
            <person name="Plumb R.W."/>
            <person name="Rogers J."/>
            <person name="Schein J.E."/>
            <person name="Sohrmann M."/>
            <person name="Spieth J."/>
            <person name="Stajich J.E."/>
            <person name="Wei C."/>
            <person name="Willey D."/>
            <person name="Wilson R.K."/>
            <person name="Durbin R."/>
            <person name="Waterston R.H."/>
        </authorList>
    </citation>
    <scope>NUCLEOTIDE SEQUENCE [LARGE SCALE GENOMIC DNA]</scope>
    <source>
        <strain evidence="3 4">AF16</strain>
    </source>
</reference>
<comment type="cofactor">
    <cofactor evidence="1">
        <name>Mg(2+)</name>
        <dbReference type="ChEBI" id="CHEBI:18420"/>
    </cofactor>
</comment>
<dbReference type="CTD" id="8575093"/>
<comment type="similarity">
    <text evidence="1">Belongs to the helicase family.</text>
</comment>
<sequence length="178" mass="20330">MDIKNDCRASHLKLNSKEADYLRKVKVFIVDETSMIAKNALETVDKVPRDVMENDIPFGGKVIILGGDFRQVLPVIRRGTRKNQVDGCIKMSCLWQHFETLYLKSNMLVAGGDLGWIEFLLKVGDGSANDEADRIKLEMMTFPPNGISFHEISEYFVHCLERILRNHAGLVHYENLDF</sequence>
<dbReference type="RefSeq" id="XP_002633096.1">
    <property type="nucleotide sequence ID" value="XM_002633050.1"/>
</dbReference>
<dbReference type="GO" id="GO:0043139">
    <property type="term" value="F:5'-3' DNA helicase activity"/>
    <property type="evidence" value="ECO:0007669"/>
    <property type="project" value="UniProtKB-EC"/>
</dbReference>
<dbReference type="eggNOG" id="KOG0987">
    <property type="taxonomic scope" value="Eukaryota"/>
</dbReference>
<keyword evidence="1" id="KW-0347">Helicase</keyword>
<feature type="domain" description="DNA helicase Pif1-like DEAD-box helicase" evidence="2">
    <location>
        <begin position="7"/>
        <end position="132"/>
    </location>
</feature>
<accession>A8X1M7</accession>
<keyword evidence="1" id="KW-0227">DNA damage</keyword>